<reference evidence="1" key="2">
    <citation type="submission" date="2020-11" db="EMBL/GenBank/DDBJ databases">
        <authorList>
            <person name="McCartney M.A."/>
            <person name="Auch B."/>
            <person name="Kono T."/>
            <person name="Mallez S."/>
            <person name="Becker A."/>
            <person name="Gohl D.M."/>
            <person name="Silverstein K.A.T."/>
            <person name="Koren S."/>
            <person name="Bechman K.B."/>
            <person name="Herman A."/>
            <person name="Abrahante J.E."/>
            <person name="Garbe J."/>
        </authorList>
    </citation>
    <scope>NUCLEOTIDE SEQUENCE</scope>
    <source>
        <strain evidence="1">Duluth1</strain>
        <tissue evidence="1">Whole animal</tissue>
    </source>
</reference>
<gene>
    <name evidence="1" type="ORF">DPMN_022938</name>
</gene>
<evidence type="ECO:0000313" key="2">
    <source>
        <dbReference type="Proteomes" id="UP000828390"/>
    </source>
</evidence>
<accession>A0A9D4LJT3</accession>
<reference evidence="1" key="1">
    <citation type="journal article" date="2019" name="bioRxiv">
        <title>The Genome of the Zebra Mussel, Dreissena polymorpha: A Resource for Invasive Species Research.</title>
        <authorList>
            <person name="McCartney M.A."/>
            <person name="Auch B."/>
            <person name="Kono T."/>
            <person name="Mallez S."/>
            <person name="Zhang Y."/>
            <person name="Obille A."/>
            <person name="Becker A."/>
            <person name="Abrahante J.E."/>
            <person name="Garbe J."/>
            <person name="Badalamenti J.P."/>
            <person name="Herman A."/>
            <person name="Mangelson H."/>
            <person name="Liachko I."/>
            <person name="Sullivan S."/>
            <person name="Sone E.D."/>
            <person name="Koren S."/>
            <person name="Silverstein K.A.T."/>
            <person name="Beckman K.B."/>
            <person name="Gohl D.M."/>
        </authorList>
    </citation>
    <scope>NUCLEOTIDE SEQUENCE</scope>
    <source>
        <strain evidence="1">Duluth1</strain>
        <tissue evidence="1">Whole animal</tissue>
    </source>
</reference>
<dbReference type="OrthoDB" id="6131303at2759"/>
<keyword evidence="2" id="KW-1185">Reference proteome</keyword>
<dbReference type="AlphaFoldDB" id="A0A9D4LJT3"/>
<dbReference type="Proteomes" id="UP000828390">
    <property type="component" value="Unassembled WGS sequence"/>
</dbReference>
<sequence>MGDICVQVPCAIEVCIGQRCPAVPRAVCRPDDCNTCKPAWYLDNQPVDCVTGEIDQRPIVNRKLQVAPWQRTCAPGEPLTPCDHRVCEKKLCRNFPDAVCRPDGCGGCADTWFLDNKLVDCLSDACPPGVPIVKCVDDPCKYFSHYCPSAECRASECGSCEAKFFSNGQEIDCAMPPKTCPAGVEARSCPWYTCPADICPTNRRLMCRIDPCDAFCKYDFIDIYTGEPMPCRVFDGDGSQKRQREEQQRAQAEVRQVADISVGAQPSLRGLVDTKVAEISVKPDILTGGMQPVGRMVVDNGIKAEPILQNAGPPITDPDILSLLRSFPHEMMIVPTASIQSALQNGKDIIATAEAAIKSQVKSENKLLGVPQQLPTFAKQPVEAPKPVIVDVVKEKAVSKPVVVDVVKEKAVASVVPHVIPPIPPKEQVITAGKTQIIVAGPSDGIYPELGTNQAPDASWTIIIPNVIDAS</sequence>
<comment type="caution">
    <text evidence="1">The sequence shown here is derived from an EMBL/GenBank/DDBJ whole genome shotgun (WGS) entry which is preliminary data.</text>
</comment>
<dbReference type="EMBL" id="JAIWYP010000002">
    <property type="protein sequence ID" value="KAH3860045.1"/>
    <property type="molecule type" value="Genomic_DNA"/>
</dbReference>
<evidence type="ECO:0000313" key="1">
    <source>
        <dbReference type="EMBL" id="KAH3860045.1"/>
    </source>
</evidence>
<proteinExistence type="predicted"/>
<protein>
    <submittedName>
        <fullName evidence="1">Uncharacterized protein</fullName>
    </submittedName>
</protein>
<organism evidence="1 2">
    <name type="scientific">Dreissena polymorpha</name>
    <name type="common">Zebra mussel</name>
    <name type="synonym">Mytilus polymorpha</name>
    <dbReference type="NCBI Taxonomy" id="45954"/>
    <lineage>
        <taxon>Eukaryota</taxon>
        <taxon>Metazoa</taxon>
        <taxon>Spiralia</taxon>
        <taxon>Lophotrochozoa</taxon>
        <taxon>Mollusca</taxon>
        <taxon>Bivalvia</taxon>
        <taxon>Autobranchia</taxon>
        <taxon>Heteroconchia</taxon>
        <taxon>Euheterodonta</taxon>
        <taxon>Imparidentia</taxon>
        <taxon>Neoheterodontei</taxon>
        <taxon>Myida</taxon>
        <taxon>Dreissenoidea</taxon>
        <taxon>Dreissenidae</taxon>
        <taxon>Dreissena</taxon>
    </lineage>
</organism>
<name>A0A9D4LJT3_DREPO</name>